<gene>
    <name evidence="10" type="ORF">F1728_25590</name>
</gene>
<evidence type="ECO:0000256" key="1">
    <source>
        <dbReference type="ARBA" id="ARBA00004651"/>
    </source>
</evidence>
<evidence type="ECO:0000256" key="2">
    <source>
        <dbReference type="ARBA" id="ARBA00022475"/>
    </source>
</evidence>
<keyword evidence="11" id="KW-1185">Reference proteome</keyword>
<reference evidence="10 11" key="1">
    <citation type="submission" date="2019-09" db="EMBL/GenBank/DDBJ databases">
        <title>Gimesia benthica sp. nov., a novel bacterium isolated from deep-sea water of the Northwest Indian Ocean.</title>
        <authorList>
            <person name="Dai X."/>
        </authorList>
    </citation>
    <scope>NUCLEOTIDE SEQUENCE [LARGE SCALE GENOMIC DNA]</scope>
    <source>
        <strain evidence="10 11">E7</strain>
    </source>
</reference>
<evidence type="ECO:0000256" key="8">
    <source>
        <dbReference type="SAM" id="Phobius"/>
    </source>
</evidence>
<dbReference type="Proteomes" id="UP000427281">
    <property type="component" value="Chromosome"/>
</dbReference>
<feature type="transmembrane region" description="Helical" evidence="8">
    <location>
        <begin position="204"/>
        <end position="230"/>
    </location>
</feature>
<proteinExistence type="predicted"/>
<dbReference type="PANTHER" id="PTHR33908:SF11">
    <property type="entry name" value="MEMBRANE PROTEIN"/>
    <property type="match status" value="1"/>
</dbReference>
<dbReference type="InterPro" id="IPR050297">
    <property type="entry name" value="LipidA_mod_glycosyltrf_83"/>
</dbReference>
<dbReference type="GO" id="GO:0016763">
    <property type="term" value="F:pentosyltransferase activity"/>
    <property type="evidence" value="ECO:0007669"/>
    <property type="project" value="TreeGrafter"/>
</dbReference>
<feature type="transmembrane region" description="Helical" evidence="8">
    <location>
        <begin position="391"/>
        <end position="410"/>
    </location>
</feature>
<organism evidence="10 11">
    <name type="scientific">Gimesia benthica</name>
    <dbReference type="NCBI Taxonomy" id="2608982"/>
    <lineage>
        <taxon>Bacteria</taxon>
        <taxon>Pseudomonadati</taxon>
        <taxon>Planctomycetota</taxon>
        <taxon>Planctomycetia</taxon>
        <taxon>Planctomycetales</taxon>
        <taxon>Planctomycetaceae</taxon>
        <taxon>Gimesia</taxon>
    </lineage>
</organism>
<dbReference type="KEGG" id="gim:F1728_25590"/>
<keyword evidence="4 10" id="KW-0808">Transferase</keyword>
<dbReference type="InterPro" id="IPR038731">
    <property type="entry name" value="RgtA/B/C-like"/>
</dbReference>
<feature type="transmembrane region" description="Helical" evidence="8">
    <location>
        <begin position="21"/>
        <end position="39"/>
    </location>
</feature>
<feature type="transmembrane region" description="Helical" evidence="8">
    <location>
        <begin position="442"/>
        <end position="462"/>
    </location>
</feature>
<evidence type="ECO:0000256" key="4">
    <source>
        <dbReference type="ARBA" id="ARBA00022679"/>
    </source>
</evidence>
<keyword evidence="2" id="KW-1003">Cell membrane</keyword>
<evidence type="ECO:0000313" key="11">
    <source>
        <dbReference type="Proteomes" id="UP000427281"/>
    </source>
</evidence>
<name>A0A6I6AN11_9PLAN</name>
<dbReference type="GO" id="GO:0009103">
    <property type="term" value="P:lipopolysaccharide biosynthetic process"/>
    <property type="evidence" value="ECO:0007669"/>
    <property type="project" value="UniProtKB-ARBA"/>
</dbReference>
<feature type="transmembrane region" description="Helical" evidence="8">
    <location>
        <begin position="351"/>
        <end position="379"/>
    </location>
</feature>
<protein>
    <submittedName>
        <fullName evidence="10">Glycosyltransferase family 39 protein</fullName>
    </submittedName>
</protein>
<dbReference type="RefSeq" id="WP_155366433.1">
    <property type="nucleotide sequence ID" value="NZ_CP043930.1"/>
</dbReference>
<feature type="transmembrane region" description="Helical" evidence="8">
    <location>
        <begin position="417"/>
        <end position="436"/>
    </location>
</feature>
<keyword evidence="3" id="KW-0328">Glycosyltransferase</keyword>
<evidence type="ECO:0000256" key="7">
    <source>
        <dbReference type="ARBA" id="ARBA00023136"/>
    </source>
</evidence>
<dbReference type="Pfam" id="PF13231">
    <property type="entry name" value="PMT_2"/>
    <property type="match status" value="1"/>
</dbReference>
<dbReference type="EMBL" id="CP043930">
    <property type="protein sequence ID" value="QGQ25839.1"/>
    <property type="molecule type" value="Genomic_DNA"/>
</dbReference>
<comment type="subcellular location">
    <subcellularLocation>
        <location evidence="1">Cell membrane</location>
        <topology evidence="1">Multi-pass membrane protein</topology>
    </subcellularLocation>
</comment>
<feature type="domain" description="Glycosyltransferase RgtA/B/C/D-like" evidence="9">
    <location>
        <begin position="126"/>
        <end position="236"/>
    </location>
</feature>
<evidence type="ECO:0000313" key="10">
    <source>
        <dbReference type="EMBL" id="QGQ25839.1"/>
    </source>
</evidence>
<evidence type="ECO:0000256" key="5">
    <source>
        <dbReference type="ARBA" id="ARBA00022692"/>
    </source>
</evidence>
<keyword evidence="5 8" id="KW-0812">Transmembrane</keyword>
<dbReference type="GO" id="GO:0005886">
    <property type="term" value="C:plasma membrane"/>
    <property type="evidence" value="ECO:0007669"/>
    <property type="project" value="UniProtKB-SubCell"/>
</dbReference>
<evidence type="ECO:0000256" key="3">
    <source>
        <dbReference type="ARBA" id="ARBA00022676"/>
    </source>
</evidence>
<keyword evidence="7 8" id="KW-0472">Membrane</keyword>
<evidence type="ECO:0000259" key="9">
    <source>
        <dbReference type="Pfam" id="PF13231"/>
    </source>
</evidence>
<keyword evidence="6 8" id="KW-1133">Transmembrane helix</keyword>
<feature type="transmembrane region" description="Helical" evidence="8">
    <location>
        <begin position="250"/>
        <end position="270"/>
    </location>
</feature>
<evidence type="ECO:0000256" key="6">
    <source>
        <dbReference type="ARBA" id="ARBA00022989"/>
    </source>
</evidence>
<feature type="transmembrane region" description="Helical" evidence="8">
    <location>
        <begin position="149"/>
        <end position="168"/>
    </location>
</feature>
<accession>A0A6I6AN11</accession>
<dbReference type="AlphaFoldDB" id="A0A6I6AN11"/>
<dbReference type="PANTHER" id="PTHR33908">
    <property type="entry name" value="MANNOSYLTRANSFERASE YKCB-RELATED"/>
    <property type="match status" value="1"/>
</dbReference>
<feature type="transmembrane region" description="Helical" evidence="8">
    <location>
        <begin position="119"/>
        <end position="142"/>
    </location>
</feature>
<sequence>MSQTSTQKSDEKSQDASSVTVKVLVALLLTVHAGLLAWSSTKHSPNWNEHAHLVAGLSHWKFARFELYRVNPPLVRLVAALPVLTTDVKYQWSEFYEAPGARPVFTLGTQFIKVNGTKFIWYLTLARWACIPFSLLGGYICYCWARDLYGPWAGLFSLTLWCFSPNIIAHGQCITPDCGATALGLAAMYSFWKWLQSPHWTKAVIAGLVLGLAELSKSTWIILFGLWPLIWLVWISSSTTTPNTSWYRQLSQLGTILLLGIYLLNLGYGFEGSFTQLKAFPFVSEALTTIDNNEDCLSSVKKNRFQDFWIGELPIPLPRNYLLGIDIQKKDFEAFNNVSFLRGKFRKRGWWYYYLYALAIKVPLGFWVLFVLTVIHALLPGKSNRFSRQDSFVLVIPALAILILVSSQTGINQHMRYVLPAFPYAFIWMGQLALGFVEKRRLAAILTTCSLAWAISSSLWIFPHSLSYFNELIGGPRNGHFHLLHSNIDWGQDLLFLNEWIESHPEAKPIYLYYYGYFDPRDLGINYQLPPSNIDQNPDFQLPPGWYAISVNYLKSYDWQQRIIGFSYFQEKEHVGTAGYSIYIFRVKESDLTCPRE</sequence>